<feature type="domain" description="Riboflavin kinase" evidence="16">
    <location>
        <begin position="183"/>
        <end position="309"/>
    </location>
</feature>
<evidence type="ECO:0000256" key="8">
    <source>
        <dbReference type="ARBA" id="ARBA00022741"/>
    </source>
</evidence>
<organism evidence="17 18">
    <name type="scientific">Desulfotomaculum nigrificans (strain DSM 14880 / VKM B-2319 / CO-1-SRB)</name>
    <name type="common">Desulfotomaculum carboxydivorans</name>
    <dbReference type="NCBI Taxonomy" id="868595"/>
    <lineage>
        <taxon>Bacteria</taxon>
        <taxon>Bacillati</taxon>
        <taxon>Bacillota</taxon>
        <taxon>Clostridia</taxon>
        <taxon>Eubacteriales</taxon>
        <taxon>Desulfotomaculaceae</taxon>
        <taxon>Desulfotomaculum</taxon>
    </lineage>
</organism>
<evidence type="ECO:0000313" key="17">
    <source>
        <dbReference type="EMBL" id="AEF94344.1"/>
    </source>
</evidence>
<dbReference type="InterPro" id="IPR015865">
    <property type="entry name" value="Riboflavin_kinase_bac/euk"/>
</dbReference>
<evidence type="ECO:0000256" key="3">
    <source>
        <dbReference type="ARBA" id="ARBA00005201"/>
    </source>
</evidence>
<dbReference type="UniPathway" id="UPA00277">
    <property type="reaction ID" value="UER00407"/>
</dbReference>
<dbReference type="GO" id="GO:0009231">
    <property type="term" value="P:riboflavin biosynthetic process"/>
    <property type="evidence" value="ECO:0007669"/>
    <property type="project" value="InterPro"/>
</dbReference>
<dbReference type="NCBIfam" id="NF004162">
    <property type="entry name" value="PRK05627.1-5"/>
    <property type="match status" value="1"/>
</dbReference>
<evidence type="ECO:0000256" key="9">
    <source>
        <dbReference type="ARBA" id="ARBA00022777"/>
    </source>
</evidence>
<evidence type="ECO:0000256" key="4">
    <source>
        <dbReference type="ARBA" id="ARBA00022630"/>
    </source>
</evidence>
<dbReference type="FunFam" id="3.40.50.620:FF:000021">
    <property type="entry name" value="Riboflavin biosynthesis protein"/>
    <property type="match status" value="1"/>
</dbReference>
<evidence type="ECO:0000256" key="11">
    <source>
        <dbReference type="ARBA" id="ARBA00022840"/>
    </source>
</evidence>
<keyword evidence="4 15" id="KW-0285">Flavoprotein</keyword>
<dbReference type="NCBIfam" id="TIGR00083">
    <property type="entry name" value="ribF"/>
    <property type="match status" value="1"/>
</dbReference>
<proteinExistence type="inferred from homology"/>
<dbReference type="Gene3D" id="3.40.50.620">
    <property type="entry name" value="HUPs"/>
    <property type="match status" value="1"/>
</dbReference>
<dbReference type="Pfam" id="PF06574">
    <property type="entry name" value="FAD_syn"/>
    <property type="match status" value="1"/>
</dbReference>
<evidence type="ECO:0000256" key="14">
    <source>
        <dbReference type="ARBA" id="ARBA00049494"/>
    </source>
</evidence>
<dbReference type="RefSeq" id="WP_003541240.1">
    <property type="nucleotide sequence ID" value="NC_015565.1"/>
</dbReference>
<sequence>MRVFESLTGLKDRYPNITVALGNFDGIHLGHQRLIHEAMDNARRTNGMAAVLTFHPHPLQVLRPEMAPPMLLSRTAKEQMMAELGIDLLLMLPFNATFAQLSPIEFIEQILWNQLGVKGIVVGYNYTFGHKGRGTPDTLWQYSDKYGYTLHVIPPVKVGNEIVSSTLIRKKLAEGDVVAARKYLGYYPFTEGVVVVGDRRGNTLGFPTANIDCPPGIVVPAKGVYSVYVELAGEKYLGVANVGTKPTFNGNSQRTNIEVHLLDFCGDIYGQRIRVYYSRKLRDEKKFSSIMELVNQIRADVQSARIDHANKVE</sequence>
<dbReference type="InterPro" id="IPR023468">
    <property type="entry name" value="Riboflavin_kinase"/>
</dbReference>
<dbReference type="SUPFAM" id="SSF82114">
    <property type="entry name" value="Riboflavin kinase-like"/>
    <property type="match status" value="1"/>
</dbReference>
<dbReference type="InterPro" id="IPR014729">
    <property type="entry name" value="Rossmann-like_a/b/a_fold"/>
</dbReference>
<dbReference type="EC" id="2.7.7.2" evidence="15"/>
<dbReference type="GO" id="GO:0006747">
    <property type="term" value="P:FAD biosynthetic process"/>
    <property type="evidence" value="ECO:0007669"/>
    <property type="project" value="UniProtKB-UniRule"/>
</dbReference>
<keyword evidence="9 15" id="KW-0418">Kinase</keyword>
<evidence type="ECO:0000256" key="15">
    <source>
        <dbReference type="PIRNR" id="PIRNR004491"/>
    </source>
</evidence>
<comment type="pathway">
    <text evidence="3 15">Cofactor biosynthesis; FMN biosynthesis; FMN from riboflavin (ATP route): step 1/1.</text>
</comment>
<dbReference type="SMART" id="SM00904">
    <property type="entry name" value="Flavokinase"/>
    <property type="match status" value="1"/>
</dbReference>
<keyword evidence="8 15" id="KW-0547">Nucleotide-binding</keyword>
<dbReference type="Proteomes" id="UP000009226">
    <property type="component" value="Chromosome"/>
</dbReference>
<dbReference type="GO" id="GO:0008531">
    <property type="term" value="F:riboflavin kinase activity"/>
    <property type="evidence" value="ECO:0007669"/>
    <property type="project" value="UniProtKB-UniRule"/>
</dbReference>
<comment type="catalytic activity">
    <reaction evidence="13 15">
        <text>riboflavin + ATP = FMN + ADP + H(+)</text>
        <dbReference type="Rhea" id="RHEA:14357"/>
        <dbReference type="ChEBI" id="CHEBI:15378"/>
        <dbReference type="ChEBI" id="CHEBI:30616"/>
        <dbReference type="ChEBI" id="CHEBI:57986"/>
        <dbReference type="ChEBI" id="CHEBI:58210"/>
        <dbReference type="ChEBI" id="CHEBI:456216"/>
        <dbReference type="EC" id="2.7.1.26"/>
    </reaction>
</comment>
<dbReference type="eggNOG" id="COG0196">
    <property type="taxonomic scope" value="Bacteria"/>
</dbReference>
<evidence type="ECO:0000256" key="5">
    <source>
        <dbReference type="ARBA" id="ARBA00022643"/>
    </source>
</evidence>
<dbReference type="PANTHER" id="PTHR22749">
    <property type="entry name" value="RIBOFLAVIN KINASE/FMN ADENYLYLTRANSFERASE"/>
    <property type="match status" value="1"/>
</dbReference>
<dbReference type="SUPFAM" id="SSF52374">
    <property type="entry name" value="Nucleotidylyl transferase"/>
    <property type="match status" value="1"/>
</dbReference>
<dbReference type="GO" id="GO:0003919">
    <property type="term" value="F:FMN adenylyltransferase activity"/>
    <property type="evidence" value="ECO:0007669"/>
    <property type="project" value="UniProtKB-UniRule"/>
</dbReference>
<dbReference type="CDD" id="cd02064">
    <property type="entry name" value="FAD_synthetase_N"/>
    <property type="match status" value="1"/>
</dbReference>
<keyword evidence="12" id="KW-0511">Multifunctional enzyme</keyword>
<evidence type="ECO:0000256" key="12">
    <source>
        <dbReference type="ARBA" id="ARBA00023268"/>
    </source>
</evidence>
<dbReference type="EMBL" id="CP002736">
    <property type="protein sequence ID" value="AEF94344.1"/>
    <property type="molecule type" value="Genomic_DNA"/>
</dbReference>
<dbReference type="GO" id="GO:0009398">
    <property type="term" value="P:FMN biosynthetic process"/>
    <property type="evidence" value="ECO:0007669"/>
    <property type="project" value="UniProtKB-UniRule"/>
</dbReference>
<dbReference type="HOGENOM" id="CLU_048437_0_2_9"/>
<keyword evidence="10 15" id="KW-0274">FAD</keyword>
<dbReference type="NCBIfam" id="NF004160">
    <property type="entry name" value="PRK05627.1-3"/>
    <property type="match status" value="1"/>
</dbReference>
<accession>F6B625</accession>
<dbReference type="AlphaFoldDB" id="F6B625"/>
<dbReference type="InterPro" id="IPR002606">
    <property type="entry name" value="Riboflavin_kinase_bac"/>
</dbReference>
<reference evidence="17" key="1">
    <citation type="submission" date="2011-05" db="EMBL/GenBank/DDBJ databases">
        <title>Complete sequence of Desulfotomaculum carboxydivorans CO-1-SRB.</title>
        <authorList>
            <consortium name="US DOE Joint Genome Institute"/>
            <person name="Lucas S."/>
            <person name="Han J."/>
            <person name="Lapidus A."/>
            <person name="Cheng J.-F."/>
            <person name="Goodwin L."/>
            <person name="Pitluck S."/>
            <person name="Peters L."/>
            <person name="Mikhailova N."/>
            <person name="Lu M."/>
            <person name="Han C."/>
            <person name="Tapia R."/>
            <person name="Land M."/>
            <person name="Hauser L."/>
            <person name="Kyrpides N."/>
            <person name="Ivanova N."/>
            <person name="Pagani I."/>
            <person name="Stams A."/>
            <person name="Plugge C."/>
            <person name="Muyzer G."/>
            <person name="Kuever J."/>
            <person name="Parshina S."/>
            <person name="Ivanova A."/>
            <person name="Nazina T."/>
            <person name="Woyke T."/>
        </authorList>
    </citation>
    <scope>NUCLEOTIDE SEQUENCE [LARGE SCALE GENOMIC DNA]</scope>
    <source>
        <strain evidence="17">CO-1-SRB</strain>
    </source>
</reference>
<dbReference type="STRING" id="868595.Desca_1489"/>
<keyword evidence="6 15" id="KW-0808">Transferase</keyword>
<dbReference type="KEGG" id="dca:Desca_1489"/>
<dbReference type="GO" id="GO:0005524">
    <property type="term" value="F:ATP binding"/>
    <property type="evidence" value="ECO:0007669"/>
    <property type="project" value="UniProtKB-UniRule"/>
</dbReference>
<dbReference type="UniPathway" id="UPA00276">
    <property type="reaction ID" value="UER00406"/>
</dbReference>
<dbReference type="InterPro" id="IPR023465">
    <property type="entry name" value="Riboflavin_kinase_dom_sf"/>
</dbReference>
<evidence type="ECO:0000256" key="10">
    <source>
        <dbReference type="ARBA" id="ARBA00022827"/>
    </source>
</evidence>
<comment type="pathway">
    <text evidence="2 15">Cofactor biosynthesis; FAD biosynthesis; FAD from FMN: step 1/1.</text>
</comment>
<comment type="similarity">
    <text evidence="15">Belongs to the ribF family.</text>
</comment>
<evidence type="ECO:0000313" key="18">
    <source>
        <dbReference type="Proteomes" id="UP000009226"/>
    </source>
</evidence>
<dbReference type="PIRSF" id="PIRSF004491">
    <property type="entry name" value="FAD_Synth"/>
    <property type="match status" value="1"/>
</dbReference>
<keyword evidence="5 15" id="KW-0288">FMN</keyword>
<keyword evidence="7 15" id="KW-0548">Nucleotidyltransferase</keyword>
<dbReference type="Pfam" id="PF01687">
    <property type="entry name" value="Flavokinase"/>
    <property type="match status" value="1"/>
</dbReference>
<dbReference type="PANTHER" id="PTHR22749:SF6">
    <property type="entry name" value="RIBOFLAVIN KINASE"/>
    <property type="match status" value="1"/>
</dbReference>
<evidence type="ECO:0000256" key="6">
    <source>
        <dbReference type="ARBA" id="ARBA00022679"/>
    </source>
</evidence>
<name>F6B625_DESCC</name>
<dbReference type="InterPro" id="IPR015864">
    <property type="entry name" value="FAD_synthase"/>
</dbReference>
<evidence type="ECO:0000256" key="2">
    <source>
        <dbReference type="ARBA" id="ARBA00004726"/>
    </source>
</evidence>
<keyword evidence="11 15" id="KW-0067">ATP-binding</keyword>
<comment type="function">
    <text evidence="1">Catalyzes the phosphorylation of riboflavin to FMN followed by the adenylation of FMN to FAD.</text>
</comment>
<protein>
    <recommendedName>
        <fullName evidence="15">Riboflavin biosynthesis protein</fullName>
    </recommendedName>
    <domain>
        <recommendedName>
            <fullName evidence="15">Riboflavin kinase</fullName>
            <ecNumber evidence="15">2.7.1.26</ecNumber>
        </recommendedName>
        <alternativeName>
            <fullName evidence="15">Flavokinase</fullName>
        </alternativeName>
    </domain>
    <domain>
        <recommendedName>
            <fullName evidence="15">FMN adenylyltransferase</fullName>
            <ecNumber evidence="15">2.7.7.2</ecNumber>
        </recommendedName>
        <alternativeName>
            <fullName evidence="15">FAD pyrophosphorylase</fullName>
        </alternativeName>
        <alternativeName>
            <fullName evidence="15">FAD synthase</fullName>
        </alternativeName>
    </domain>
</protein>
<dbReference type="EC" id="2.7.1.26" evidence="15"/>
<dbReference type="FunFam" id="2.40.30.30:FF:000003">
    <property type="entry name" value="Riboflavin biosynthesis protein"/>
    <property type="match status" value="1"/>
</dbReference>
<gene>
    <name evidence="17" type="ordered locus">Desca_1489</name>
</gene>
<evidence type="ECO:0000256" key="13">
    <source>
        <dbReference type="ARBA" id="ARBA00047880"/>
    </source>
</evidence>
<comment type="catalytic activity">
    <reaction evidence="14 15">
        <text>FMN + ATP + H(+) = FAD + diphosphate</text>
        <dbReference type="Rhea" id="RHEA:17237"/>
        <dbReference type="ChEBI" id="CHEBI:15378"/>
        <dbReference type="ChEBI" id="CHEBI:30616"/>
        <dbReference type="ChEBI" id="CHEBI:33019"/>
        <dbReference type="ChEBI" id="CHEBI:57692"/>
        <dbReference type="ChEBI" id="CHEBI:58210"/>
        <dbReference type="EC" id="2.7.7.2"/>
    </reaction>
</comment>
<evidence type="ECO:0000256" key="7">
    <source>
        <dbReference type="ARBA" id="ARBA00022695"/>
    </source>
</evidence>
<evidence type="ECO:0000256" key="1">
    <source>
        <dbReference type="ARBA" id="ARBA00002121"/>
    </source>
</evidence>
<dbReference type="Gene3D" id="2.40.30.30">
    <property type="entry name" value="Riboflavin kinase-like"/>
    <property type="match status" value="1"/>
</dbReference>
<evidence type="ECO:0000259" key="16">
    <source>
        <dbReference type="SMART" id="SM00904"/>
    </source>
</evidence>
<keyword evidence="18" id="KW-1185">Reference proteome</keyword>